<dbReference type="InterPro" id="IPR001926">
    <property type="entry name" value="TrpB-like_PALP"/>
</dbReference>
<name>A0A0J6WLB0_MYCCU</name>
<keyword evidence="4" id="KW-0456">Lyase</keyword>
<dbReference type="PATRIC" id="fig|1800.3.peg.926"/>
<dbReference type="GO" id="GO:0008838">
    <property type="term" value="F:diaminopropionate ammonia-lyase activity"/>
    <property type="evidence" value="ECO:0007669"/>
    <property type="project" value="UniProtKB-EC"/>
</dbReference>
<dbReference type="PANTHER" id="PTHR42937:SF1">
    <property type="entry name" value="DIAMINOPROPIONATE AMMONIA-LYASE"/>
    <property type="match status" value="1"/>
</dbReference>
<reference evidence="4 5" key="1">
    <citation type="journal article" date="2015" name="Genome Biol. Evol.">
        <title>Characterization of Three Mycobacterium spp. with Potential Use in Bioremediation by Genome Sequencing and Comparative Genomics.</title>
        <authorList>
            <person name="Das S."/>
            <person name="Pettersson B.M."/>
            <person name="Behra P.R."/>
            <person name="Ramesh M."/>
            <person name="Dasgupta S."/>
            <person name="Bhattacharya A."/>
            <person name="Kirsebom L.A."/>
        </authorList>
    </citation>
    <scope>NUCLEOTIDE SEQUENCE [LARGE SCALE GENOMIC DNA]</scope>
    <source>
        <strain evidence="4 5">DSM 44219</strain>
    </source>
</reference>
<feature type="domain" description="Tryptophan synthase beta chain-like PALP" evidence="3">
    <location>
        <begin position="36"/>
        <end position="350"/>
    </location>
</feature>
<organism evidence="4 5">
    <name type="scientific">Mycolicibacterium chubuense</name>
    <name type="common">Mycobacterium chubuense</name>
    <dbReference type="NCBI Taxonomy" id="1800"/>
    <lineage>
        <taxon>Bacteria</taxon>
        <taxon>Bacillati</taxon>
        <taxon>Actinomycetota</taxon>
        <taxon>Actinomycetes</taxon>
        <taxon>Mycobacteriales</taxon>
        <taxon>Mycobacteriaceae</taxon>
        <taxon>Mycolicibacterium</taxon>
    </lineage>
</organism>
<dbReference type="EMBL" id="JYNX01000019">
    <property type="protein sequence ID" value="KMO84120.1"/>
    <property type="molecule type" value="Genomic_DNA"/>
</dbReference>
<keyword evidence="5" id="KW-1185">Reference proteome</keyword>
<dbReference type="CDD" id="cd00640">
    <property type="entry name" value="Trp-synth-beta_II"/>
    <property type="match status" value="1"/>
</dbReference>
<comment type="caution">
    <text evidence="4">The sequence shown here is derived from an EMBL/GenBank/DDBJ whole genome shotgun (WGS) entry which is preliminary data.</text>
</comment>
<protein>
    <submittedName>
        <fullName evidence="4">Diaminopropionate ammonia-lyase</fullName>
        <ecNumber evidence="4">4.3.1.15</ecNumber>
    </submittedName>
</protein>
<keyword evidence="2" id="KW-0663">Pyridoxal phosphate</keyword>
<dbReference type="SUPFAM" id="SSF53686">
    <property type="entry name" value="Tryptophan synthase beta subunit-like PLP-dependent enzymes"/>
    <property type="match status" value="1"/>
</dbReference>
<proteinExistence type="predicted"/>
<evidence type="ECO:0000313" key="4">
    <source>
        <dbReference type="EMBL" id="KMO84120.1"/>
    </source>
</evidence>
<accession>A0A0J6WLB0</accession>
<dbReference type="OrthoDB" id="34584at2"/>
<sequence>MTTVEIYPNPAARPAVPTAGFAPASRVPLETHRTLPGYAPTELRSCPGLAARLGVRTVLVKDESERLGLPSFKILGASWAALTTVQAAWGGETDGSLSVETVRASIGSTAGRGLVAATDGNHGRGIARVAALLGLEATILVPAGTSQARIDAIASEGAAVEVVDGTYDDAIAASARLADDDHLVVSDTSWEGYEAAPRAVVEGYSTMFFEIDDALAAQGLPQPDVLVLQAGVGAFAASGLRHFRDGRPQPPATVVAEPSTANCLMASARAGGLTLVPGPHRSSMAGLNCGMPSELVWPLLAAGTDVFVGIGDDYAEEAMRALADEGIVSGESGAAGLGALLALAERGTPEERSGAGLHADACVLIVNTEGATDPANYERVVGRSAADVASARDHLVVGNGADHRHH</sequence>
<evidence type="ECO:0000313" key="5">
    <source>
        <dbReference type="Proteomes" id="UP000036176"/>
    </source>
</evidence>
<dbReference type="GO" id="GO:1901605">
    <property type="term" value="P:alpha-amino acid metabolic process"/>
    <property type="evidence" value="ECO:0007669"/>
    <property type="project" value="UniProtKB-ARBA"/>
</dbReference>
<gene>
    <name evidence="4" type="primary">dpaL</name>
    <name evidence="4" type="ORF">MCHUDSM44219_00925</name>
</gene>
<evidence type="ECO:0000256" key="2">
    <source>
        <dbReference type="ARBA" id="ARBA00022898"/>
    </source>
</evidence>
<dbReference type="EC" id="4.3.1.15" evidence="4"/>
<dbReference type="PANTHER" id="PTHR42937">
    <property type="match status" value="1"/>
</dbReference>
<dbReference type="Proteomes" id="UP000036176">
    <property type="component" value="Unassembled WGS sequence"/>
</dbReference>
<dbReference type="RefSeq" id="WP_082162042.1">
    <property type="nucleotide sequence ID" value="NZ_JYNX01000019.1"/>
</dbReference>
<dbReference type="AlphaFoldDB" id="A0A0J6WLB0"/>
<evidence type="ECO:0000259" key="3">
    <source>
        <dbReference type="Pfam" id="PF00291"/>
    </source>
</evidence>
<comment type="cofactor">
    <cofactor evidence="1">
        <name>pyridoxal 5'-phosphate</name>
        <dbReference type="ChEBI" id="CHEBI:597326"/>
    </cofactor>
</comment>
<dbReference type="InterPro" id="IPR036052">
    <property type="entry name" value="TrpB-like_PALP_sf"/>
</dbReference>
<dbReference type="Gene3D" id="3.40.50.1100">
    <property type="match status" value="2"/>
</dbReference>
<dbReference type="NCBIfam" id="NF006058">
    <property type="entry name" value="PRK08206.1"/>
    <property type="match status" value="1"/>
</dbReference>
<dbReference type="Pfam" id="PF00291">
    <property type="entry name" value="PALP"/>
    <property type="match status" value="1"/>
</dbReference>
<evidence type="ECO:0000256" key="1">
    <source>
        <dbReference type="ARBA" id="ARBA00001933"/>
    </source>
</evidence>